<dbReference type="InterPro" id="IPR016181">
    <property type="entry name" value="Acyl_CoA_acyltransferase"/>
</dbReference>
<dbReference type="AlphaFoldDB" id="A0A386HN87"/>
<dbReference type="PROSITE" id="PS51186">
    <property type="entry name" value="GNAT"/>
    <property type="match status" value="1"/>
</dbReference>
<dbReference type="InterPro" id="IPR000182">
    <property type="entry name" value="GNAT_dom"/>
</dbReference>
<keyword evidence="2" id="KW-0012">Acyltransferase</keyword>
<dbReference type="PANTHER" id="PTHR43072">
    <property type="entry name" value="N-ACETYLTRANSFERASE"/>
    <property type="match status" value="1"/>
</dbReference>
<proteinExistence type="predicted"/>
<evidence type="ECO:0000259" key="3">
    <source>
        <dbReference type="PROSITE" id="PS51186"/>
    </source>
</evidence>
<dbReference type="EMBL" id="CP032489">
    <property type="protein sequence ID" value="AYD47132.1"/>
    <property type="molecule type" value="Genomic_DNA"/>
</dbReference>
<evidence type="ECO:0000256" key="2">
    <source>
        <dbReference type="ARBA" id="ARBA00023315"/>
    </source>
</evidence>
<dbReference type="PANTHER" id="PTHR43072:SF23">
    <property type="entry name" value="UPF0039 PROTEIN C11D3.02C"/>
    <property type="match status" value="1"/>
</dbReference>
<dbReference type="OrthoDB" id="9799096at2"/>
<reference evidence="4 5" key="1">
    <citation type="submission" date="2018-09" db="EMBL/GenBank/DDBJ databases">
        <title>Arachidicoccus sp. nov., a bacterium isolated from soil.</title>
        <authorList>
            <person name="Weon H.-Y."/>
            <person name="Kwon S.-W."/>
            <person name="Lee S.A."/>
        </authorList>
    </citation>
    <scope>NUCLEOTIDE SEQUENCE [LARGE SCALE GENOMIC DNA]</scope>
    <source>
        <strain evidence="4 5">KIS59-12</strain>
    </source>
</reference>
<protein>
    <submittedName>
        <fullName evidence="4">N-acetyltransferase</fullName>
    </submittedName>
</protein>
<feature type="domain" description="N-acetyltransferase" evidence="3">
    <location>
        <begin position="5"/>
        <end position="166"/>
    </location>
</feature>
<dbReference type="Gene3D" id="3.40.630.30">
    <property type="match status" value="1"/>
</dbReference>
<dbReference type="GO" id="GO:0016747">
    <property type="term" value="F:acyltransferase activity, transferring groups other than amino-acyl groups"/>
    <property type="evidence" value="ECO:0007669"/>
    <property type="project" value="InterPro"/>
</dbReference>
<dbReference type="RefSeq" id="WP_119985920.1">
    <property type="nucleotide sequence ID" value="NZ_CP032489.1"/>
</dbReference>
<dbReference type="Pfam" id="PF13420">
    <property type="entry name" value="Acetyltransf_4"/>
    <property type="match status" value="1"/>
</dbReference>
<keyword evidence="1 4" id="KW-0808">Transferase</keyword>
<keyword evidence="5" id="KW-1185">Reference proteome</keyword>
<dbReference type="KEGG" id="ark:D6B99_05595"/>
<dbReference type="Proteomes" id="UP000266118">
    <property type="component" value="Chromosome"/>
</dbReference>
<accession>A0A386HN87</accession>
<organism evidence="4 5">
    <name type="scientific">Arachidicoccus soli</name>
    <dbReference type="NCBI Taxonomy" id="2341117"/>
    <lineage>
        <taxon>Bacteria</taxon>
        <taxon>Pseudomonadati</taxon>
        <taxon>Bacteroidota</taxon>
        <taxon>Chitinophagia</taxon>
        <taxon>Chitinophagales</taxon>
        <taxon>Chitinophagaceae</taxon>
        <taxon>Arachidicoccus</taxon>
    </lineage>
</organism>
<gene>
    <name evidence="4" type="ORF">D6B99_05595</name>
</gene>
<dbReference type="CDD" id="cd04301">
    <property type="entry name" value="NAT_SF"/>
    <property type="match status" value="1"/>
</dbReference>
<sequence>MHNILTIRDAEETDLLTIKEIMNDAVLNTTAIYDYYERDEQYVKNWFSNMQKQSMPIIVCAYEGKCAGYGCYTIFRPKDGYRFCVEHSVYVHKDFRGKGIGAQLLTALIKRAKVDNYHTMIAGIDADNKFSIEFHKKYGFVEVGYLKGVGYKFDRWLDLVFMQKML</sequence>
<evidence type="ECO:0000313" key="4">
    <source>
        <dbReference type="EMBL" id="AYD47132.1"/>
    </source>
</evidence>
<dbReference type="SUPFAM" id="SSF55729">
    <property type="entry name" value="Acyl-CoA N-acyltransferases (Nat)"/>
    <property type="match status" value="1"/>
</dbReference>
<evidence type="ECO:0000256" key="1">
    <source>
        <dbReference type="ARBA" id="ARBA00022679"/>
    </source>
</evidence>
<name>A0A386HN87_9BACT</name>
<evidence type="ECO:0000313" key="5">
    <source>
        <dbReference type="Proteomes" id="UP000266118"/>
    </source>
</evidence>